<gene>
    <name evidence="2" type="ORF">D9613_010672</name>
</gene>
<feature type="compositionally biased region" description="Polar residues" evidence="1">
    <location>
        <begin position="137"/>
        <end position="147"/>
    </location>
</feature>
<evidence type="ECO:0000256" key="1">
    <source>
        <dbReference type="SAM" id="MobiDB-lite"/>
    </source>
</evidence>
<sequence length="147" mass="16272">MPNFLIVRSLYAAVKRVWNAIVGFYNPTTPSSPTPSIAEAQLSTAGIHSLATENWIPANNYTSGFPHVIPSASSNQEAVERTVLTKHPGTCMTEKRQQKAEEWRKKSGHEDDDPTPRIPRELKGKWKATPESDDTEQQGSQKTLAEG</sequence>
<keyword evidence="3" id="KW-1185">Reference proteome</keyword>
<dbReference type="EMBL" id="JAACJL010000059">
    <property type="protein sequence ID" value="KAF4610286.1"/>
    <property type="molecule type" value="Genomic_DNA"/>
</dbReference>
<evidence type="ECO:0000313" key="2">
    <source>
        <dbReference type="EMBL" id="KAF4610286.1"/>
    </source>
</evidence>
<name>A0A8H4VHI9_9AGAR</name>
<feature type="compositionally biased region" description="Basic and acidic residues" evidence="1">
    <location>
        <begin position="93"/>
        <end position="130"/>
    </location>
</feature>
<proteinExistence type="predicted"/>
<feature type="region of interest" description="Disordered" evidence="1">
    <location>
        <begin position="84"/>
        <end position="147"/>
    </location>
</feature>
<reference evidence="2 3" key="1">
    <citation type="submission" date="2019-12" db="EMBL/GenBank/DDBJ databases">
        <authorList>
            <person name="Floudas D."/>
            <person name="Bentzer J."/>
            <person name="Ahren D."/>
            <person name="Johansson T."/>
            <person name="Persson P."/>
            <person name="Tunlid A."/>
        </authorList>
    </citation>
    <scope>NUCLEOTIDE SEQUENCE [LARGE SCALE GENOMIC DNA]</scope>
    <source>
        <strain evidence="2 3">CBS 102.39</strain>
    </source>
</reference>
<evidence type="ECO:0000313" key="3">
    <source>
        <dbReference type="Proteomes" id="UP000521872"/>
    </source>
</evidence>
<comment type="caution">
    <text evidence="2">The sequence shown here is derived from an EMBL/GenBank/DDBJ whole genome shotgun (WGS) entry which is preliminary data.</text>
</comment>
<accession>A0A8H4VHI9</accession>
<organism evidence="2 3">
    <name type="scientific">Agrocybe pediades</name>
    <dbReference type="NCBI Taxonomy" id="84607"/>
    <lineage>
        <taxon>Eukaryota</taxon>
        <taxon>Fungi</taxon>
        <taxon>Dikarya</taxon>
        <taxon>Basidiomycota</taxon>
        <taxon>Agaricomycotina</taxon>
        <taxon>Agaricomycetes</taxon>
        <taxon>Agaricomycetidae</taxon>
        <taxon>Agaricales</taxon>
        <taxon>Agaricineae</taxon>
        <taxon>Strophariaceae</taxon>
        <taxon>Agrocybe</taxon>
    </lineage>
</organism>
<dbReference type="Proteomes" id="UP000521872">
    <property type="component" value="Unassembled WGS sequence"/>
</dbReference>
<protein>
    <submittedName>
        <fullName evidence="2">Uncharacterized protein</fullName>
    </submittedName>
</protein>
<dbReference type="AlphaFoldDB" id="A0A8H4VHI9"/>